<feature type="signal peptide" evidence="1">
    <location>
        <begin position="1"/>
        <end position="22"/>
    </location>
</feature>
<keyword evidence="1" id="KW-0732">Signal</keyword>
<feature type="chain" id="PRO_5045946014" description="DUF4136 domain-containing protein" evidence="1">
    <location>
        <begin position="23"/>
        <end position="222"/>
    </location>
</feature>
<dbReference type="EMBL" id="CATZBU010000019">
    <property type="protein sequence ID" value="CAJ0808269.1"/>
    <property type="molecule type" value="Genomic_DNA"/>
</dbReference>
<evidence type="ECO:0000313" key="3">
    <source>
        <dbReference type="Proteomes" id="UP001189813"/>
    </source>
</evidence>
<organism evidence="2 3">
    <name type="scientific">Ralstonia psammae</name>
    <dbReference type="NCBI Taxonomy" id="3058598"/>
    <lineage>
        <taxon>Bacteria</taxon>
        <taxon>Pseudomonadati</taxon>
        <taxon>Pseudomonadota</taxon>
        <taxon>Betaproteobacteria</taxon>
        <taxon>Burkholderiales</taxon>
        <taxon>Burkholderiaceae</taxon>
        <taxon>Ralstonia</taxon>
    </lineage>
</organism>
<dbReference type="Proteomes" id="UP001189813">
    <property type="component" value="Unassembled WGS sequence"/>
</dbReference>
<evidence type="ECO:0000313" key="2">
    <source>
        <dbReference type="EMBL" id="CAJ0808269.1"/>
    </source>
</evidence>
<dbReference type="RefSeq" id="WP_316669132.1">
    <property type="nucleotide sequence ID" value="NZ_CATZBU010000019.1"/>
</dbReference>
<reference evidence="2 3" key="1">
    <citation type="submission" date="2023-07" db="EMBL/GenBank/DDBJ databases">
        <authorList>
            <person name="Peeters C."/>
        </authorList>
    </citation>
    <scope>NUCLEOTIDE SEQUENCE [LARGE SCALE GENOMIC DNA]</scope>
    <source>
        <strain evidence="2 3">LMG 19083</strain>
    </source>
</reference>
<evidence type="ECO:0008006" key="4">
    <source>
        <dbReference type="Google" id="ProtNLM"/>
    </source>
</evidence>
<accession>A0ABN9JDU2</accession>
<comment type="caution">
    <text evidence="2">The sequence shown here is derived from an EMBL/GenBank/DDBJ whole genome shotgun (WGS) entry which is preliminary data.</text>
</comment>
<keyword evidence="3" id="KW-1185">Reference proteome</keyword>
<evidence type="ECO:0000256" key="1">
    <source>
        <dbReference type="SAM" id="SignalP"/>
    </source>
</evidence>
<sequence length="222" mass="24568">MMLSYRKVSALLSTFVTCYALAAPVPAPDTVGESTVGQTRPNLPPIAKEKPNRWPHIVFLQQKPAGGLIWWRPNERLAQAGFPVAFEALADRVDNQMRDLQPDGKYRIEVILPSDSVFSARRETSHITRYSHRIGEGPWGSTSDSSSAAVDLRLHFDVHLIYSKNGQRGEARHHLSQASRPAPNLDSNLQTVVDAALPGLIAKTADEIVIWLQVEYGSHAVQ</sequence>
<name>A0ABN9JDU2_9RALS</name>
<gene>
    <name evidence="2" type="ORF">LMG19083_04680</name>
</gene>
<protein>
    <recommendedName>
        <fullName evidence="4">DUF4136 domain-containing protein</fullName>
    </recommendedName>
</protein>
<proteinExistence type="predicted"/>